<evidence type="ECO:0000256" key="18">
    <source>
        <dbReference type="SAM" id="MobiDB-lite"/>
    </source>
</evidence>
<comment type="catalytic activity">
    <reaction evidence="1">
        <text>S-ubiquitinyl-[E2 ubiquitin-conjugating enzyme]-L-cysteine + [acceptor protein]-L-lysine = [E2 ubiquitin-conjugating enzyme]-L-cysteine + N(6)-ubiquitinyl-[acceptor protein]-L-lysine.</text>
        <dbReference type="EC" id="2.3.2.27"/>
    </reaction>
</comment>
<feature type="domain" description="RING-type" evidence="19">
    <location>
        <begin position="567"/>
        <end position="609"/>
    </location>
</feature>
<feature type="compositionally biased region" description="Low complexity" evidence="18">
    <location>
        <begin position="380"/>
        <end position="395"/>
    </location>
</feature>
<evidence type="ECO:0000256" key="2">
    <source>
        <dbReference type="ARBA" id="ARBA00004170"/>
    </source>
</evidence>
<evidence type="ECO:0000256" key="9">
    <source>
        <dbReference type="ARBA" id="ARBA00022723"/>
    </source>
</evidence>
<keyword evidence="7" id="KW-0808">Transferase</keyword>
<evidence type="ECO:0000313" key="21">
    <source>
        <dbReference type="EMBL" id="KAL2284581.1"/>
    </source>
</evidence>
<dbReference type="InterPro" id="IPR013083">
    <property type="entry name" value="Znf_RING/FYVE/PHD"/>
</dbReference>
<dbReference type="SUPFAM" id="SSF57903">
    <property type="entry name" value="FYVE/PHD zinc finger"/>
    <property type="match status" value="1"/>
</dbReference>
<dbReference type="Gene3D" id="3.30.40.10">
    <property type="entry name" value="Zinc/RING finger domain, C3HC4 (zinc finger)"/>
    <property type="match status" value="2"/>
</dbReference>
<evidence type="ECO:0000256" key="17">
    <source>
        <dbReference type="PROSITE-ProRule" id="PRU00175"/>
    </source>
</evidence>
<dbReference type="CDD" id="cd16489">
    <property type="entry name" value="mRING-CH-C4HC2H_ZNRF"/>
    <property type="match status" value="1"/>
</dbReference>
<dbReference type="EMBL" id="JBAWTH010000036">
    <property type="protein sequence ID" value="KAL2284581.1"/>
    <property type="molecule type" value="Genomic_DNA"/>
</dbReference>
<keyword evidence="12" id="KW-0833">Ubl conjugation pathway</keyword>
<evidence type="ECO:0000256" key="16">
    <source>
        <dbReference type="ARBA" id="ARBA00023288"/>
    </source>
</evidence>
<feature type="compositionally biased region" description="Low complexity" evidence="18">
    <location>
        <begin position="197"/>
        <end position="213"/>
    </location>
</feature>
<name>A0ABR4EQ79_9PEZI</name>
<evidence type="ECO:0000256" key="14">
    <source>
        <dbReference type="ARBA" id="ARBA00023136"/>
    </source>
</evidence>
<evidence type="ECO:0000259" key="20">
    <source>
        <dbReference type="PROSITE" id="PS50178"/>
    </source>
</evidence>
<evidence type="ECO:0000313" key="22">
    <source>
        <dbReference type="Proteomes" id="UP001600888"/>
    </source>
</evidence>
<feature type="region of interest" description="Disordered" evidence="18">
    <location>
        <begin position="1"/>
        <end position="31"/>
    </location>
</feature>
<dbReference type="PROSITE" id="PS50089">
    <property type="entry name" value="ZF_RING_2"/>
    <property type="match status" value="1"/>
</dbReference>
<feature type="compositionally biased region" description="Polar residues" evidence="18">
    <location>
        <begin position="425"/>
        <end position="443"/>
    </location>
</feature>
<feature type="region of interest" description="Disordered" evidence="18">
    <location>
        <begin position="471"/>
        <end position="497"/>
    </location>
</feature>
<evidence type="ECO:0000256" key="10">
    <source>
        <dbReference type="ARBA" id="ARBA00022753"/>
    </source>
</evidence>
<keyword evidence="9" id="KW-0479">Metal-binding</keyword>
<organism evidence="21 22">
    <name type="scientific">Diaporthe vaccinii</name>
    <dbReference type="NCBI Taxonomy" id="105482"/>
    <lineage>
        <taxon>Eukaryota</taxon>
        <taxon>Fungi</taxon>
        <taxon>Dikarya</taxon>
        <taxon>Ascomycota</taxon>
        <taxon>Pezizomycotina</taxon>
        <taxon>Sordariomycetes</taxon>
        <taxon>Sordariomycetidae</taxon>
        <taxon>Diaporthales</taxon>
        <taxon>Diaporthaceae</taxon>
        <taxon>Diaporthe</taxon>
        <taxon>Diaporthe eres species complex</taxon>
    </lineage>
</organism>
<dbReference type="SMART" id="SM00184">
    <property type="entry name" value="RING"/>
    <property type="match status" value="2"/>
</dbReference>
<dbReference type="InterPro" id="IPR001841">
    <property type="entry name" value="Znf_RING"/>
</dbReference>
<comment type="subcellular location">
    <subcellularLocation>
        <location evidence="3">Endosome</location>
    </subcellularLocation>
    <subcellularLocation>
        <location evidence="4">Lysosome</location>
    </subcellularLocation>
    <subcellularLocation>
        <location evidence="2">Membrane</location>
        <topology evidence="2">Peripheral membrane protein</topology>
    </subcellularLocation>
</comment>
<keyword evidence="14" id="KW-0472">Membrane</keyword>
<evidence type="ECO:0000256" key="11">
    <source>
        <dbReference type="ARBA" id="ARBA00022771"/>
    </source>
</evidence>
<feature type="region of interest" description="Disordered" evidence="18">
    <location>
        <begin position="52"/>
        <end position="259"/>
    </location>
</feature>
<keyword evidence="11 17" id="KW-0863">Zinc-finger</keyword>
<evidence type="ECO:0000256" key="6">
    <source>
        <dbReference type="ARBA" id="ARBA00012483"/>
    </source>
</evidence>
<reference evidence="21 22" key="1">
    <citation type="submission" date="2024-03" db="EMBL/GenBank/DDBJ databases">
        <title>A high-quality draft genome sequence of Diaporthe vaccinii, a causative agent of upright dieback and viscid rot disease in cranberry plants.</title>
        <authorList>
            <person name="Sarrasin M."/>
            <person name="Lang B.F."/>
            <person name="Burger G."/>
        </authorList>
    </citation>
    <scope>NUCLEOTIDE SEQUENCE [LARGE SCALE GENOMIC DNA]</scope>
    <source>
        <strain evidence="21 22">IS7</strain>
    </source>
</reference>
<evidence type="ECO:0000256" key="3">
    <source>
        <dbReference type="ARBA" id="ARBA00004177"/>
    </source>
</evidence>
<dbReference type="InterPro" id="IPR000306">
    <property type="entry name" value="Znf_FYVE"/>
</dbReference>
<comment type="pathway">
    <text evidence="5">Protein modification; protein ubiquitination.</text>
</comment>
<evidence type="ECO:0000256" key="15">
    <source>
        <dbReference type="ARBA" id="ARBA00023228"/>
    </source>
</evidence>
<dbReference type="EC" id="2.3.2.27" evidence="6"/>
<feature type="compositionally biased region" description="Low complexity" evidence="18">
    <location>
        <begin position="123"/>
        <end position="134"/>
    </location>
</feature>
<proteinExistence type="predicted"/>
<protein>
    <recommendedName>
        <fullName evidence="6">RING-type E3 ubiquitin transferase</fullName>
        <ecNumber evidence="6">2.3.2.27</ecNumber>
    </recommendedName>
</protein>
<dbReference type="InterPro" id="IPR017455">
    <property type="entry name" value="Znf_FYVE-rel"/>
</dbReference>
<feature type="region of interest" description="Disordered" evidence="18">
    <location>
        <begin position="352"/>
        <end position="457"/>
    </location>
</feature>
<feature type="compositionally biased region" description="Acidic residues" evidence="18">
    <location>
        <begin position="65"/>
        <end position="74"/>
    </location>
</feature>
<keyword evidence="22" id="KW-1185">Reference proteome</keyword>
<sequence>MSSPDYSSDSSSGASSDRSSPARVCPHRNARFHDQECSRYFDCPSHLLERATSEAAASDNQHNEEDQEDVDEEGGISSNEVSPISEDEPGGQDRDDAPAAGVDLEAEPEADNSGHDVIDLTASSPENNQPSSPEIVSGVSQVSGVERGVTEPFGQGRSQLEPEVIDLTGDSSEEPAQPGPSILNQNVERALPTLPPSASGSSISSHRSAGAGSPAFQRRPATPPSPPPASRRRTSSNAFAATRASHQQQRLPESRRPSDLVLPRWQPDAEVTLCPICHTQFSIFIRKHHCRKCGRVVCASCSPHRITIPYQYIVHPPGTPRPGAQRHSSSFLSGEGGYADFSSLGGGEKVRLCNPCVPDPNTNPPQSQESPGSRRVHSRSQSGASGATAHGSGLAPQGRPTYFATRADDPYGRNRSVTMLPDGSRQASGSRPYQYQSTQSRILSGTPPSHYPYAVPSSSSSYRALRHRSMLDAGPSSSSMAAASRRPLPPDPPQVAEEDECPVCHRELPSRELANFEALREAHINICISSHSAYGTPSGEGSSMAPRRTGMFPYVATEKDCVDSAECTICLEEFEVGDPMARLECFCRFHKDCISRWFAKNPGRCPVHQHAIP</sequence>
<comment type="caution">
    <text evidence="21">The sequence shown here is derived from an EMBL/GenBank/DDBJ whole genome shotgun (WGS) entry which is preliminary data.</text>
</comment>
<evidence type="ECO:0000256" key="8">
    <source>
        <dbReference type="ARBA" id="ARBA00022707"/>
    </source>
</evidence>
<dbReference type="InterPro" id="IPR011011">
    <property type="entry name" value="Znf_FYVE_PHD"/>
</dbReference>
<evidence type="ECO:0000256" key="12">
    <source>
        <dbReference type="ARBA" id="ARBA00022786"/>
    </source>
</evidence>
<feature type="compositionally biased region" description="Low complexity" evidence="18">
    <location>
        <begin position="447"/>
        <end position="457"/>
    </location>
</feature>
<dbReference type="PROSITE" id="PS50178">
    <property type="entry name" value="ZF_FYVE"/>
    <property type="match status" value="1"/>
</dbReference>
<feature type="compositionally biased region" description="Low complexity" evidence="18">
    <location>
        <begin position="1"/>
        <end position="19"/>
    </location>
</feature>
<evidence type="ECO:0000256" key="5">
    <source>
        <dbReference type="ARBA" id="ARBA00004906"/>
    </source>
</evidence>
<evidence type="ECO:0000256" key="1">
    <source>
        <dbReference type="ARBA" id="ARBA00000900"/>
    </source>
</evidence>
<dbReference type="InterPro" id="IPR051878">
    <property type="entry name" value="ZNRF_ubiq-protein_ligase"/>
</dbReference>
<evidence type="ECO:0000259" key="19">
    <source>
        <dbReference type="PROSITE" id="PS50089"/>
    </source>
</evidence>
<dbReference type="Proteomes" id="UP001600888">
    <property type="component" value="Unassembled WGS sequence"/>
</dbReference>
<dbReference type="SUPFAM" id="SSF57850">
    <property type="entry name" value="RING/U-box"/>
    <property type="match status" value="1"/>
</dbReference>
<dbReference type="SMART" id="SM00064">
    <property type="entry name" value="FYVE"/>
    <property type="match status" value="1"/>
</dbReference>
<evidence type="ECO:0000256" key="4">
    <source>
        <dbReference type="ARBA" id="ARBA00004371"/>
    </source>
</evidence>
<dbReference type="Pfam" id="PF01363">
    <property type="entry name" value="FYVE"/>
    <property type="match status" value="1"/>
</dbReference>
<keyword evidence="8" id="KW-0519">Myristate</keyword>
<keyword evidence="10" id="KW-0967">Endosome</keyword>
<feature type="compositionally biased region" description="Low complexity" evidence="18">
    <location>
        <begin position="473"/>
        <end position="486"/>
    </location>
</feature>
<evidence type="ECO:0000256" key="7">
    <source>
        <dbReference type="ARBA" id="ARBA00022679"/>
    </source>
</evidence>
<evidence type="ECO:0000256" key="13">
    <source>
        <dbReference type="ARBA" id="ARBA00022833"/>
    </source>
</evidence>
<keyword evidence="15" id="KW-0458">Lysosome</keyword>
<gene>
    <name evidence="21" type="ORF">FJTKL_08932</name>
</gene>
<keyword evidence="16" id="KW-0449">Lipoprotein</keyword>
<dbReference type="PANTHER" id="PTHR46661">
    <property type="entry name" value="E3 UBIQUITIN-PROTEIN LIGASE ZNRF1-LIKE PROTEIN"/>
    <property type="match status" value="1"/>
</dbReference>
<dbReference type="PANTHER" id="PTHR46661:SF4">
    <property type="entry name" value="RING-TYPE DOMAIN-CONTAINING PROTEIN"/>
    <property type="match status" value="1"/>
</dbReference>
<dbReference type="Pfam" id="PF13639">
    <property type="entry name" value="zf-RING_2"/>
    <property type="match status" value="1"/>
</dbReference>
<keyword evidence="13" id="KW-0862">Zinc</keyword>
<feature type="domain" description="FYVE-type" evidence="20">
    <location>
        <begin position="268"/>
        <end position="361"/>
    </location>
</feature>
<accession>A0ABR4EQ79</accession>